<evidence type="ECO:0000256" key="3">
    <source>
        <dbReference type="ARBA" id="ARBA00022475"/>
    </source>
</evidence>
<evidence type="ECO:0000259" key="8">
    <source>
        <dbReference type="PROSITE" id="PS50850"/>
    </source>
</evidence>
<accession>A0ABX0WRQ3</accession>
<organism evidence="9 10">
    <name type="scientific">Paenalcaligenes hominis</name>
    <dbReference type="NCBI Taxonomy" id="643674"/>
    <lineage>
        <taxon>Bacteria</taxon>
        <taxon>Pseudomonadati</taxon>
        <taxon>Pseudomonadota</taxon>
        <taxon>Betaproteobacteria</taxon>
        <taxon>Burkholderiales</taxon>
        <taxon>Alcaligenaceae</taxon>
        <taxon>Paenalcaligenes</taxon>
    </lineage>
</organism>
<proteinExistence type="predicted"/>
<dbReference type="PANTHER" id="PTHR23517">
    <property type="entry name" value="RESISTANCE PROTEIN MDTM, PUTATIVE-RELATED-RELATED"/>
    <property type="match status" value="1"/>
</dbReference>
<keyword evidence="6 7" id="KW-0472">Membrane</keyword>
<evidence type="ECO:0000256" key="7">
    <source>
        <dbReference type="SAM" id="Phobius"/>
    </source>
</evidence>
<keyword evidence="5 7" id="KW-1133">Transmembrane helix</keyword>
<dbReference type="InterPro" id="IPR011701">
    <property type="entry name" value="MFS"/>
</dbReference>
<dbReference type="PROSITE" id="PS00216">
    <property type="entry name" value="SUGAR_TRANSPORT_1"/>
    <property type="match status" value="1"/>
</dbReference>
<gene>
    <name evidence="9" type="ORF">GGR41_001692</name>
</gene>
<dbReference type="RefSeq" id="WP_229711128.1">
    <property type="nucleotide sequence ID" value="NZ_BMCQ01000003.1"/>
</dbReference>
<evidence type="ECO:0000256" key="1">
    <source>
        <dbReference type="ARBA" id="ARBA00004651"/>
    </source>
</evidence>
<keyword evidence="10" id="KW-1185">Reference proteome</keyword>
<feature type="transmembrane region" description="Helical" evidence="7">
    <location>
        <begin position="62"/>
        <end position="82"/>
    </location>
</feature>
<feature type="transmembrane region" description="Helical" evidence="7">
    <location>
        <begin position="314"/>
        <end position="332"/>
    </location>
</feature>
<evidence type="ECO:0000313" key="10">
    <source>
        <dbReference type="Proteomes" id="UP000783934"/>
    </source>
</evidence>
<feature type="transmembrane region" description="Helical" evidence="7">
    <location>
        <begin position="94"/>
        <end position="112"/>
    </location>
</feature>
<protein>
    <submittedName>
        <fullName evidence="9">MFS family permease</fullName>
    </submittedName>
</protein>
<feature type="transmembrane region" description="Helical" evidence="7">
    <location>
        <begin position="377"/>
        <end position="394"/>
    </location>
</feature>
<feature type="transmembrane region" description="Helical" evidence="7">
    <location>
        <begin position="260"/>
        <end position="279"/>
    </location>
</feature>
<sequence>MSSSKNQEMSKKIAKRVQFTPQERRSSVLLAILFSTRMLGLFLLTPIFAVAAQSIPGGNNAMKVGIALGAYGLTQAIMQIPLGMASDRFGRRPVIVAGMVLFIIGGVVSALAQSVDGIIVGRVLQGLGAISAAITAWVADATRPEVRTRAMAMVGSAIGLSFAVSLVLSPVLVGQFGLSGLFWAISLLGFVCLLIAAFGIAEYPKSESLVQVSAREVLGHSDLLRLNLGVFALHFILMTLFVVIPTTLSEVGQLDSGSLWKVYLPVIVLSFGFMIPMVIRTEVRKTHTKTLTHLVFALALVMTVMPWASQSFWGVVVCLFLFFCLFNTLEALQPSLVSRVAPANYKGLAMGFYNTTQSLGVFGGGLAGGVIASTAGMQWALWLGAALALVWWGSTRRFTVQL</sequence>
<evidence type="ECO:0000256" key="5">
    <source>
        <dbReference type="ARBA" id="ARBA00022989"/>
    </source>
</evidence>
<dbReference type="InterPro" id="IPR005829">
    <property type="entry name" value="Sugar_transporter_CS"/>
</dbReference>
<feature type="transmembrane region" description="Helical" evidence="7">
    <location>
        <begin position="118"/>
        <end position="138"/>
    </location>
</feature>
<feature type="transmembrane region" description="Helical" evidence="7">
    <location>
        <begin position="150"/>
        <end position="169"/>
    </location>
</feature>
<evidence type="ECO:0000256" key="2">
    <source>
        <dbReference type="ARBA" id="ARBA00022448"/>
    </source>
</evidence>
<dbReference type="Gene3D" id="1.20.1250.20">
    <property type="entry name" value="MFS general substrate transporter like domains"/>
    <property type="match status" value="1"/>
</dbReference>
<dbReference type="Pfam" id="PF07690">
    <property type="entry name" value="MFS_1"/>
    <property type="match status" value="1"/>
</dbReference>
<feature type="transmembrane region" description="Helical" evidence="7">
    <location>
        <begin position="181"/>
        <end position="203"/>
    </location>
</feature>
<dbReference type="SUPFAM" id="SSF103473">
    <property type="entry name" value="MFS general substrate transporter"/>
    <property type="match status" value="1"/>
</dbReference>
<evidence type="ECO:0000313" key="9">
    <source>
        <dbReference type="EMBL" id="NJB65443.1"/>
    </source>
</evidence>
<dbReference type="PROSITE" id="PS50850">
    <property type="entry name" value="MFS"/>
    <property type="match status" value="1"/>
</dbReference>
<dbReference type="Proteomes" id="UP000783934">
    <property type="component" value="Unassembled WGS sequence"/>
</dbReference>
<evidence type="ECO:0000256" key="6">
    <source>
        <dbReference type="ARBA" id="ARBA00023136"/>
    </source>
</evidence>
<comment type="subcellular location">
    <subcellularLocation>
        <location evidence="1">Cell membrane</location>
        <topology evidence="1">Multi-pass membrane protein</topology>
    </subcellularLocation>
</comment>
<feature type="transmembrane region" description="Helical" evidence="7">
    <location>
        <begin position="291"/>
        <end position="308"/>
    </location>
</feature>
<evidence type="ECO:0000256" key="4">
    <source>
        <dbReference type="ARBA" id="ARBA00022692"/>
    </source>
</evidence>
<dbReference type="InterPro" id="IPR036259">
    <property type="entry name" value="MFS_trans_sf"/>
</dbReference>
<feature type="transmembrane region" description="Helical" evidence="7">
    <location>
        <begin position="224"/>
        <end position="248"/>
    </location>
</feature>
<comment type="caution">
    <text evidence="9">The sequence shown here is derived from an EMBL/GenBank/DDBJ whole genome shotgun (WGS) entry which is preliminary data.</text>
</comment>
<keyword evidence="2" id="KW-0813">Transport</keyword>
<keyword evidence="4 7" id="KW-0812">Transmembrane</keyword>
<keyword evidence="3" id="KW-1003">Cell membrane</keyword>
<reference evidence="9 10" key="1">
    <citation type="submission" date="2020-03" db="EMBL/GenBank/DDBJ databases">
        <title>Genomic Encyclopedia of Type Strains, Phase IV (KMG-IV): sequencing the most valuable type-strain genomes for metagenomic binning, comparative biology and taxonomic classification.</title>
        <authorList>
            <person name="Goeker M."/>
        </authorList>
    </citation>
    <scope>NUCLEOTIDE SEQUENCE [LARGE SCALE GENOMIC DNA]</scope>
    <source>
        <strain evidence="9 10">DSM 26613</strain>
    </source>
</reference>
<dbReference type="EMBL" id="JAATIZ010000003">
    <property type="protein sequence ID" value="NJB65443.1"/>
    <property type="molecule type" value="Genomic_DNA"/>
</dbReference>
<name>A0ABX0WRQ3_9BURK</name>
<dbReference type="PANTHER" id="PTHR23517:SF2">
    <property type="entry name" value="MULTIDRUG RESISTANCE PROTEIN MDTH"/>
    <property type="match status" value="1"/>
</dbReference>
<feature type="domain" description="Major facilitator superfamily (MFS) profile" evidence="8">
    <location>
        <begin position="28"/>
        <end position="402"/>
    </location>
</feature>
<dbReference type="CDD" id="cd17472">
    <property type="entry name" value="MFS_YajR_like"/>
    <property type="match status" value="1"/>
</dbReference>
<dbReference type="InterPro" id="IPR050171">
    <property type="entry name" value="MFS_Transporters"/>
</dbReference>
<dbReference type="InterPro" id="IPR020846">
    <property type="entry name" value="MFS_dom"/>
</dbReference>
<feature type="transmembrane region" description="Helical" evidence="7">
    <location>
        <begin position="352"/>
        <end position="371"/>
    </location>
</feature>